<dbReference type="GO" id="GO:0005737">
    <property type="term" value="C:cytoplasm"/>
    <property type="evidence" value="ECO:0007669"/>
    <property type="project" value="TreeGrafter"/>
</dbReference>
<keyword evidence="5 10" id="KW-0547">Nucleotide-binding</keyword>
<feature type="binding site" evidence="10">
    <location>
        <position position="39"/>
    </location>
    <ligand>
        <name>ATP</name>
        <dbReference type="ChEBI" id="CHEBI:30616"/>
    </ligand>
</feature>
<proteinExistence type="inferred from homology"/>
<evidence type="ECO:0000313" key="13">
    <source>
        <dbReference type="Proteomes" id="UP000537989"/>
    </source>
</evidence>
<protein>
    <recommendedName>
        <fullName evidence="2">non-specific serine/threonine protein kinase</fullName>
        <ecNumber evidence="2">2.7.11.1</ecNumber>
    </recommendedName>
</protein>
<dbReference type="Gene3D" id="3.30.200.20">
    <property type="entry name" value="Phosphorylase Kinase, domain 1"/>
    <property type="match status" value="1"/>
</dbReference>
<evidence type="ECO:0000256" key="4">
    <source>
        <dbReference type="ARBA" id="ARBA00022679"/>
    </source>
</evidence>
<comment type="similarity">
    <text evidence="1">Belongs to the protein kinase superfamily. STE Ser/Thr protein kinase family. STE20 subfamily.</text>
</comment>
<reference evidence="12 13" key="1">
    <citation type="submission" date="2020-02" db="EMBL/GenBank/DDBJ databases">
        <title>Identification and distribution of gene clusters putatively required for synthesis of sphingolipid metabolism inhibitors in phylogenetically diverse species of the filamentous fungus Fusarium.</title>
        <authorList>
            <person name="Kim H.-S."/>
            <person name="Busman M."/>
            <person name="Brown D.W."/>
            <person name="Divon H."/>
            <person name="Uhlig S."/>
            <person name="Proctor R.H."/>
        </authorList>
    </citation>
    <scope>NUCLEOTIDE SEQUENCE [LARGE SCALE GENOMIC DNA]</scope>
    <source>
        <strain evidence="12 13">NRRL 2903</strain>
    </source>
</reference>
<comment type="caution">
    <text evidence="12">The sequence shown here is derived from an EMBL/GenBank/DDBJ whole genome shotgun (WGS) entry which is preliminary data.</text>
</comment>
<comment type="catalytic activity">
    <reaction evidence="8">
        <text>L-threonyl-[protein] + ATP = O-phospho-L-threonyl-[protein] + ADP + H(+)</text>
        <dbReference type="Rhea" id="RHEA:46608"/>
        <dbReference type="Rhea" id="RHEA-COMP:11060"/>
        <dbReference type="Rhea" id="RHEA-COMP:11605"/>
        <dbReference type="ChEBI" id="CHEBI:15378"/>
        <dbReference type="ChEBI" id="CHEBI:30013"/>
        <dbReference type="ChEBI" id="CHEBI:30616"/>
        <dbReference type="ChEBI" id="CHEBI:61977"/>
        <dbReference type="ChEBI" id="CHEBI:456216"/>
        <dbReference type="EC" id="2.7.11.1"/>
    </reaction>
</comment>
<dbReference type="AlphaFoldDB" id="A0AAN5YX85"/>
<evidence type="ECO:0000256" key="9">
    <source>
        <dbReference type="ARBA" id="ARBA00048679"/>
    </source>
</evidence>
<feature type="domain" description="Protein kinase" evidence="11">
    <location>
        <begin position="10"/>
        <end position="64"/>
    </location>
</feature>
<dbReference type="SUPFAM" id="SSF56112">
    <property type="entry name" value="Protein kinase-like (PK-like)"/>
    <property type="match status" value="1"/>
</dbReference>
<dbReference type="PROSITE" id="PS00107">
    <property type="entry name" value="PROTEIN_KINASE_ATP"/>
    <property type="match status" value="1"/>
</dbReference>
<evidence type="ECO:0000256" key="2">
    <source>
        <dbReference type="ARBA" id="ARBA00012513"/>
    </source>
</evidence>
<dbReference type="PANTHER" id="PTHR48012">
    <property type="entry name" value="STERILE20-LIKE KINASE, ISOFORM B-RELATED"/>
    <property type="match status" value="1"/>
</dbReference>
<name>A0AAN5YX85_FUSAU</name>
<evidence type="ECO:0000313" key="12">
    <source>
        <dbReference type="EMBL" id="KAF5226963.1"/>
    </source>
</evidence>
<evidence type="ECO:0000256" key="10">
    <source>
        <dbReference type="PROSITE-ProRule" id="PRU10141"/>
    </source>
</evidence>
<dbReference type="Pfam" id="PF00069">
    <property type="entry name" value="Pkinase"/>
    <property type="match status" value="1"/>
</dbReference>
<dbReference type="InterPro" id="IPR000719">
    <property type="entry name" value="Prot_kinase_dom"/>
</dbReference>
<keyword evidence="4" id="KW-0808">Transferase</keyword>
<keyword evidence="13" id="KW-1185">Reference proteome</keyword>
<organism evidence="12 13">
    <name type="scientific">Fusarium austroamericanum</name>
    <dbReference type="NCBI Taxonomy" id="282268"/>
    <lineage>
        <taxon>Eukaryota</taxon>
        <taxon>Fungi</taxon>
        <taxon>Dikarya</taxon>
        <taxon>Ascomycota</taxon>
        <taxon>Pezizomycotina</taxon>
        <taxon>Sordariomycetes</taxon>
        <taxon>Hypocreomycetidae</taxon>
        <taxon>Hypocreales</taxon>
        <taxon>Nectriaceae</taxon>
        <taxon>Fusarium</taxon>
    </lineage>
</organism>
<sequence>MADEGVAEHYQVLEELGRGSFGIVYKGIEKTTGETVAIKHIDLESNDDDIQDIQAEIAVLSTCA</sequence>
<dbReference type="Proteomes" id="UP000537989">
    <property type="component" value="Unassembled WGS sequence"/>
</dbReference>
<gene>
    <name evidence="12" type="ORF">FAUST_12080</name>
</gene>
<evidence type="ECO:0000256" key="6">
    <source>
        <dbReference type="ARBA" id="ARBA00022777"/>
    </source>
</evidence>
<dbReference type="InterPro" id="IPR017441">
    <property type="entry name" value="Protein_kinase_ATP_BS"/>
</dbReference>
<comment type="catalytic activity">
    <reaction evidence="9">
        <text>L-seryl-[protein] + ATP = O-phospho-L-seryl-[protein] + ADP + H(+)</text>
        <dbReference type="Rhea" id="RHEA:17989"/>
        <dbReference type="Rhea" id="RHEA-COMP:9863"/>
        <dbReference type="Rhea" id="RHEA-COMP:11604"/>
        <dbReference type="ChEBI" id="CHEBI:15378"/>
        <dbReference type="ChEBI" id="CHEBI:29999"/>
        <dbReference type="ChEBI" id="CHEBI:30616"/>
        <dbReference type="ChEBI" id="CHEBI:83421"/>
        <dbReference type="ChEBI" id="CHEBI:456216"/>
        <dbReference type="EC" id="2.7.11.1"/>
    </reaction>
</comment>
<evidence type="ECO:0000256" key="8">
    <source>
        <dbReference type="ARBA" id="ARBA00047899"/>
    </source>
</evidence>
<dbReference type="GO" id="GO:0004674">
    <property type="term" value="F:protein serine/threonine kinase activity"/>
    <property type="evidence" value="ECO:0007669"/>
    <property type="project" value="UniProtKB-KW"/>
</dbReference>
<dbReference type="InterPro" id="IPR050629">
    <property type="entry name" value="STE20/SPS1-PAK"/>
</dbReference>
<keyword evidence="6" id="KW-0418">Kinase</keyword>
<evidence type="ECO:0000259" key="11">
    <source>
        <dbReference type="PROSITE" id="PS50011"/>
    </source>
</evidence>
<evidence type="ECO:0000256" key="5">
    <source>
        <dbReference type="ARBA" id="ARBA00022741"/>
    </source>
</evidence>
<dbReference type="EC" id="2.7.11.1" evidence="2"/>
<evidence type="ECO:0000256" key="7">
    <source>
        <dbReference type="ARBA" id="ARBA00022840"/>
    </source>
</evidence>
<dbReference type="EMBL" id="JAAMOD010000798">
    <property type="protein sequence ID" value="KAF5226963.1"/>
    <property type="molecule type" value="Genomic_DNA"/>
</dbReference>
<dbReference type="InterPro" id="IPR011009">
    <property type="entry name" value="Kinase-like_dom_sf"/>
</dbReference>
<evidence type="ECO:0000256" key="1">
    <source>
        <dbReference type="ARBA" id="ARBA00008874"/>
    </source>
</evidence>
<dbReference type="PROSITE" id="PS50011">
    <property type="entry name" value="PROTEIN_KINASE_DOM"/>
    <property type="match status" value="1"/>
</dbReference>
<dbReference type="PANTHER" id="PTHR48012:SF10">
    <property type="entry name" value="FI20177P1"/>
    <property type="match status" value="1"/>
</dbReference>
<feature type="non-terminal residue" evidence="12">
    <location>
        <position position="64"/>
    </location>
</feature>
<keyword evidence="3" id="KW-0723">Serine/threonine-protein kinase</keyword>
<keyword evidence="7 10" id="KW-0067">ATP-binding</keyword>
<accession>A0AAN5YX85</accession>
<dbReference type="GO" id="GO:0005524">
    <property type="term" value="F:ATP binding"/>
    <property type="evidence" value="ECO:0007669"/>
    <property type="project" value="UniProtKB-UniRule"/>
</dbReference>
<evidence type="ECO:0000256" key="3">
    <source>
        <dbReference type="ARBA" id="ARBA00022527"/>
    </source>
</evidence>